<evidence type="ECO:0000256" key="3">
    <source>
        <dbReference type="ARBA" id="ARBA00022630"/>
    </source>
</evidence>
<dbReference type="InterPro" id="IPR005720">
    <property type="entry name" value="Dihydroorotate_DH_cat"/>
</dbReference>
<dbReference type="Pfam" id="PF01180">
    <property type="entry name" value="DHO_dh"/>
    <property type="match status" value="1"/>
</dbReference>
<keyword evidence="9" id="KW-1185">Reference proteome</keyword>
<evidence type="ECO:0000256" key="2">
    <source>
        <dbReference type="ARBA" id="ARBA00004725"/>
    </source>
</evidence>
<dbReference type="InterPro" id="IPR001295">
    <property type="entry name" value="Dihydroorotate_DH_CS"/>
</dbReference>
<evidence type="ECO:0000256" key="6">
    <source>
        <dbReference type="ARBA" id="ARBA00023002"/>
    </source>
</evidence>
<name>A0ABP7XTU0_9ACTN</name>
<evidence type="ECO:0000313" key="8">
    <source>
        <dbReference type="EMBL" id="GAA4125551.1"/>
    </source>
</evidence>
<keyword evidence="5" id="KW-0665">Pyrimidine biosynthesis</keyword>
<reference evidence="9" key="1">
    <citation type="journal article" date="2019" name="Int. J. Syst. Evol. Microbiol.">
        <title>The Global Catalogue of Microorganisms (GCM) 10K type strain sequencing project: providing services to taxonomists for standard genome sequencing and annotation.</title>
        <authorList>
            <consortium name="The Broad Institute Genomics Platform"/>
            <consortium name="The Broad Institute Genome Sequencing Center for Infectious Disease"/>
            <person name="Wu L."/>
            <person name="Ma J."/>
        </authorList>
    </citation>
    <scope>NUCLEOTIDE SEQUENCE [LARGE SCALE GENOMIC DNA]</scope>
    <source>
        <strain evidence="9">JCM 16703</strain>
    </source>
</reference>
<keyword evidence="6" id="KW-0560">Oxidoreductase</keyword>
<comment type="cofactor">
    <cofactor evidence="1">
        <name>FMN</name>
        <dbReference type="ChEBI" id="CHEBI:58210"/>
    </cofactor>
</comment>
<dbReference type="Gene3D" id="3.20.20.70">
    <property type="entry name" value="Aldolase class I"/>
    <property type="match status" value="1"/>
</dbReference>
<comment type="pathway">
    <text evidence="2">Pyrimidine metabolism; UMP biosynthesis via de novo pathway.</text>
</comment>
<comment type="caution">
    <text evidence="8">The sequence shown here is derived from an EMBL/GenBank/DDBJ whole genome shotgun (WGS) entry which is preliminary data.</text>
</comment>
<dbReference type="RefSeq" id="WP_344734675.1">
    <property type="nucleotide sequence ID" value="NZ_BAAAZH010000028.1"/>
</dbReference>
<evidence type="ECO:0000256" key="1">
    <source>
        <dbReference type="ARBA" id="ARBA00001917"/>
    </source>
</evidence>
<feature type="domain" description="Dihydroorotate dehydrogenase catalytic" evidence="7">
    <location>
        <begin position="7"/>
        <end position="275"/>
    </location>
</feature>
<evidence type="ECO:0000256" key="4">
    <source>
        <dbReference type="ARBA" id="ARBA00022643"/>
    </source>
</evidence>
<gene>
    <name evidence="8" type="ORF">GCM10022215_34120</name>
</gene>
<dbReference type="PANTHER" id="PTHR48109:SF1">
    <property type="entry name" value="DIHYDROOROTATE DEHYDROGENASE (FUMARATE)"/>
    <property type="match status" value="1"/>
</dbReference>
<proteinExistence type="predicted"/>
<protein>
    <submittedName>
        <fullName evidence="8">Dihydroorotate dehydrogenase</fullName>
    </submittedName>
</protein>
<dbReference type="SUPFAM" id="SSF51395">
    <property type="entry name" value="FMN-linked oxidoreductases"/>
    <property type="match status" value="1"/>
</dbReference>
<dbReference type="InterPro" id="IPR050074">
    <property type="entry name" value="DHO_dehydrogenase"/>
</dbReference>
<dbReference type="PIRSF" id="PIRSF000164">
    <property type="entry name" value="DHO_oxidase"/>
    <property type="match status" value="1"/>
</dbReference>
<evidence type="ECO:0000313" key="9">
    <source>
        <dbReference type="Proteomes" id="UP001501495"/>
    </source>
</evidence>
<dbReference type="Proteomes" id="UP001501495">
    <property type="component" value="Unassembled WGS sequence"/>
</dbReference>
<accession>A0ABP7XTU0</accession>
<evidence type="ECO:0000256" key="5">
    <source>
        <dbReference type="ARBA" id="ARBA00022975"/>
    </source>
</evidence>
<sequence length="285" mass="28613">MTDAEPVHVAGLTLRAPLILASGCAGRELAAYTALDAVGAVVTRSITLDPRPGGPTPRVVESPSGLLHSTGWPNPGLEVFCATELPELVRLGARVFVSIVAASLGEYAELARRIGRTPGVSAVEVNLAAPDAAAHGLHDAREPFHVARVVGAVASELPPGVPAIAKLRHDPLHAVEAARSAADAGAAAVVVGNAASGVLPDGRPAGLGGPAIAPLALQQVREVAGALPQLDVVGGGGIRSADDVRRHLAAGARAVQIGTALLHDPRTPSRILEALAPAPSATEGP</sequence>
<dbReference type="InterPro" id="IPR012135">
    <property type="entry name" value="Dihydroorotate_DH_1_2"/>
</dbReference>
<evidence type="ECO:0000259" key="7">
    <source>
        <dbReference type="Pfam" id="PF01180"/>
    </source>
</evidence>
<organism evidence="8 9">
    <name type="scientific">Nocardioides fonticola</name>
    <dbReference type="NCBI Taxonomy" id="450363"/>
    <lineage>
        <taxon>Bacteria</taxon>
        <taxon>Bacillati</taxon>
        <taxon>Actinomycetota</taxon>
        <taxon>Actinomycetes</taxon>
        <taxon>Propionibacteriales</taxon>
        <taxon>Nocardioidaceae</taxon>
        <taxon>Nocardioides</taxon>
    </lineage>
</organism>
<dbReference type="PANTHER" id="PTHR48109">
    <property type="entry name" value="DIHYDROOROTATE DEHYDROGENASE (QUINONE), MITOCHONDRIAL-RELATED"/>
    <property type="match status" value="1"/>
</dbReference>
<dbReference type="PROSITE" id="PS00912">
    <property type="entry name" value="DHODEHASE_2"/>
    <property type="match status" value="1"/>
</dbReference>
<dbReference type="EMBL" id="BAAAZH010000028">
    <property type="protein sequence ID" value="GAA4125551.1"/>
    <property type="molecule type" value="Genomic_DNA"/>
</dbReference>
<keyword evidence="3" id="KW-0285">Flavoprotein</keyword>
<keyword evidence="4" id="KW-0288">FMN</keyword>
<dbReference type="InterPro" id="IPR013785">
    <property type="entry name" value="Aldolase_TIM"/>
</dbReference>